<dbReference type="STRING" id="284592.B5RUW2"/>
<feature type="region of interest" description="Disordered" evidence="1">
    <location>
        <begin position="271"/>
        <end position="293"/>
    </location>
</feature>
<dbReference type="GeneID" id="8999259"/>
<sequence>MSRNVEHVLEANELLYDKITESISDQSVKKYNNDKLTLAELDKWRTDELPSILRQRFEKKSNCWLTKDELILLMDWKLAKGVFRPSLPKLIKSNPPDQVEEITKAGFTMFLDYIKEIKNAEDFWKDDSEERRKQYKSNIRSTFKKICELKGVGPATASLILSLLCKINKYLVPPFFSDESFMYYVVDPVRPDTKIKYSVKEYVDELLESYFNILFDFKSDDFLNMDILEKGGWSLKMYDIHRFDTLADLKVPFEVNDSNLNKFIYSSKDDEKKISKDTGEEDVDQPLLKKQKK</sequence>
<dbReference type="Proteomes" id="UP000000599">
    <property type="component" value="Chromosome G"/>
</dbReference>
<dbReference type="GO" id="GO:0006281">
    <property type="term" value="P:DNA repair"/>
    <property type="evidence" value="ECO:0007669"/>
    <property type="project" value="InterPro"/>
</dbReference>
<keyword evidence="3" id="KW-1185">Reference proteome</keyword>
<dbReference type="OMA" id="SDEAFMY"/>
<dbReference type="InParanoid" id="B5RUW2"/>
<dbReference type="EMBL" id="CR382139">
    <property type="protein sequence ID" value="CAR66006.1"/>
    <property type="molecule type" value="Genomic_DNA"/>
</dbReference>
<dbReference type="GO" id="GO:0003824">
    <property type="term" value="F:catalytic activity"/>
    <property type="evidence" value="ECO:0007669"/>
    <property type="project" value="InterPro"/>
</dbReference>
<accession>B5RUW2</accession>
<protein>
    <submittedName>
        <fullName evidence="2">DEHA2G20042p</fullName>
    </submittedName>
</protein>
<dbReference type="PANTHER" id="PTHR21521">
    <property type="entry name" value="AMUN, ISOFORM A"/>
    <property type="match status" value="1"/>
</dbReference>
<dbReference type="PANTHER" id="PTHR21521:SF0">
    <property type="entry name" value="AMUN, ISOFORM A"/>
    <property type="match status" value="1"/>
</dbReference>
<dbReference type="AlphaFoldDB" id="B5RUW2"/>
<reference evidence="2 3" key="1">
    <citation type="journal article" date="2004" name="Nature">
        <title>Genome evolution in yeasts.</title>
        <authorList>
            <consortium name="Genolevures"/>
            <person name="Dujon B."/>
            <person name="Sherman D."/>
            <person name="Fischer G."/>
            <person name="Durrens P."/>
            <person name="Casaregola S."/>
            <person name="Lafontaine I."/>
            <person name="de Montigny J."/>
            <person name="Marck C."/>
            <person name="Neuveglise C."/>
            <person name="Talla E."/>
            <person name="Goffard N."/>
            <person name="Frangeul L."/>
            <person name="Aigle M."/>
            <person name="Anthouard V."/>
            <person name="Babour A."/>
            <person name="Barbe V."/>
            <person name="Barnay S."/>
            <person name="Blanchin S."/>
            <person name="Beckerich J.M."/>
            <person name="Beyne E."/>
            <person name="Bleykasten C."/>
            <person name="Boisrame A."/>
            <person name="Boyer J."/>
            <person name="Cattolico L."/>
            <person name="Confanioleri F."/>
            <person name="de Daruvar A."/>
            <person name="Despons L."/>
            <person name="Fabre E."/>
            <person name="Fairhead C."/>
            <person name="Ferry-Dumazet H."/>
            <person name="Groppi A."/>
            <person name="Hantraye F."/>
            <person name="Hennequin C."/>
            <person name="Jauniaux N."/>
            <person name="Joyet P."/>
            <person name="Kachouri R."/>
            <person name="Kerrest A."/>
            <person name="Koszul R."/>
            <person name="Lemaire M."/>
            <person name="Lesur I."/>
            <person name="Ma L."/>
            <person name="Muller H."/>
            <person name="Nicaud J.M."/>
            <person name="Nikolski M."/>
            <person name="Oztas S."/>
            <person name="Ozier-Kalogeropoulos O."/>
            <person name="Pellenz S."/>
            <person name="Potier S."/>
            <person name="Richard G.F."/>
            <person name="Straub M.L."/>
            <person name="Suleau A."/>
            <person name="Swennene D."/>
            <person name="Tekaia F."/>
            <person name="Wesolowski-Louvel M."/>
            <person name="Westhof E."/>
            <person name="Wirth B."/>
            <person name="Zeniou-Meyer M."/>
            <person name="Zivanovic I."/>
            <person name="Bolotin-Fukuhara M."/>
            <person name="Thierry A."/>
            <person name="Bouchier C."/>
            <person name="Caudron B."/>
            <person name="Scarpelli C."/>
            <person name="Gaillardin C."/>
            <person name="Weissenbach J."/>
            <person name="Wincker P."/>
            <person name="Souciet J.L."/>
        </authorList>
    </citation>
    <scope>NUCLEOTIDE SEQUENCE [LARGE SCALE GENOMIC DNA]</scope>
    <source>
        <strain evidence="3">ATCC 36239 / CBS 767 / BCRC 21394 / JCM 1990 / NBRC 0083 / IGC 2968</strain>
    </source>
</reference>
<dbReference type="InterPro" id="IPR011257">
    <property type="entry name" value="DNA_glycosylase"/>
</dbReference>
<dbReference type="RefSeq" id="XP_002770674.1">
    <property type="nucleotide sequence ID" value="XM_002770628.1"/>
</dbReference>
<organism evidence="2 3">
    <name type="scientific">Debaryomyces hansenii (strain ATCC 36239 / CBS 767 / BCRC 21394 / JCM 1990 / NBRC 0083 / IGC 2968)</name>
    <name type="common">Yeast</name>
    <name type="synonym">Torulaspora hansenii</name>
    <dbReference type="NCBI Taxonomy" id="284592"/>
    <lineage>
        <taxon>Eukaryota</taxon>
        <taxon>Fungi</taxon>
        <taxon>Dikarya</taxon>
        <taxon>Ascomycota</taxon>
        <taxon>Saccharomycotina</taxon>
        <taxon>Pichiomycetes</taxon>
        <taxon>Debaryomycetaceae</taxon>
        <taxon>Debaryomyces</taxon>
    </lineage>
</organism>
<evidence type="ECO:0000313" key="2">
    <source>
        <dbReference type="EMBL" id="CAR66006.1"/>
    </source>
</evidence>
<name>B5RUW2_DEBHA</name>
<gene>
    <name evidence="2" type="ordered locus">DEHA2G20042g</name>
</gene>
<evidence type="ECO:0000313" key="3">
    <source>
        <dbReference type="Proteomes" id="UP000000599"/>
    </source>
</evidence>
<evidence type="ECO:0000256" key="1">
    <source>
        <dbReference type="SAM" id="MobiDB-lite"/>
    </source>
</evidence>
<dbReference type="HOGENOM" id="CLU_070142_0_0_1"/>
<dbReference type="eggNOG" id="ENOG502QR55">
    <property type="taxonomic scope" value="Eukaryota"/>
</dbReference>
<dbReference type="OrthoDB" id="8249012at2759"/>
<proteinExistence type="predicted"/>
<dbReference type="KEGG" id="dha:DEHA2G20042g"/>
<dbReference type="SUPFAM" id="SSF48150">
    <property type="entry name" value="DNA-glycosylase"/>
    <property type="match status" value="1"/>
</dbReference>
<dbReference type="VEuPathDB" id="FungiDB:DEHA2G20042g"/>